<evidence type="ECO:0000313" key="2">
    <source>
        <dbReference type="EMBL" id="XBH05619.1"/>
    </source>
</evidence>
<dbReference type="RefSeq" id="WP_406698460.1">
    <property type="nucleotide sequence ID" value="NZ_CP155447.1"/>
</dbReference>
<evidence type="ECO:0000259" key="1">
    <source>
        <dbReference type="Pfam" id="PF14082"/>
    </source>
</evidence>
<feature type="domain" description="Shedu protein SduA C-terminal" evidence="1">
    <location>
        <begin position="33"/>
        <end position="194"/>
    </location>
</feature>
<organism evidence="2">
    <name type="scientific">Singulisphaera sp. Ch08</name>
    <dbReference type="NCBI Taxonomy" id="3120278"/>
    <lineage>
        <taxon>Bacteria</taxon>
        <taxon>Pseudomonadati</taxon>
        <taxon>Planctomycetota</taxon>
        <taxon>Planctomycetia</taxon>
        <taxon>Isosphaerales</taxon>
        <taxon>Isosphaeraceae</taxon>
        <taxon>Singulisphaera</taxon>
    </lineage>
</organism>
<dbReference type="AlphaFoldDB" id="A0AAU7CKR9"/>
<accession>A0AAU7CKR9</accession>
<dbReference type="EMBL" id="CP155447">
    <property type="protein sequence ID" value="XBH05619.1"/>
    <property type="molecule type" value="Genomic_DNA"/>
</dbReference>
<name>A0AAU7CKR9_9BACT</name>
<gene>
    <name evidence="2" type="ORF">V5E97_06250</name>
</gene>
<reference evidence="2" key="1">
    <citation type="submission" date="2024-05" db="EMBL/GenBank/DDBJ databases">
        <title>Planctomycetes of the genus Singulisphaera possess chitinolytic capabilities.</title>
        <authorList>
            <person name="Ivanova A."/>
        </authorList>
    </citation>
    <scope>NUCLEOTIDE SEQUENCE</scope>
    <source>
        <strain evidence="2">Ch08T</strain>
    </source>
</reference>
<protein>
    <submittedName>
        <fullName evidence="2">Shedu anti-phage system protein SduA domain-containing protein</fullName>
    </submittedName>
</protein>
<dbReference type="Pfam" id="PF14082">
    <property type="entry name" value="SduA_C"/>
    <property type="match status" value="1"/>
</dbReference>
<dbReference type="InterPro" id="IPR025359">
    <property type="entry name" value="SduA_C"/>
</dbReference>
<proteinExistence type="predicted"/>
<sequence length="213" mass="24148">MGAVLESITFDHALFEAELTKLGNLLASKTDLSERDDIQPLFKASRHLSAFLGTFAPDIGPATELVYEFPFFGDYRADLLVGSKSAAHFCVVEFEDGGPDSIFKKQPNRPNPEWNARFEHGFSQLTDWFFNLDDYKKSHGFTKTFGYGHVSFTGLLVVGRSASLDDMKRTRLRWRSNKVLIDSNAVICVTFDDVYEIHRKRYAQYKAAASLEK</sequence>